<dbReference type="Pfam" id="PF00072">
    <property type="entry name" value="Response_reg"/>
    <property type="match status" value="1"/>
</dbReference>
<dbReference type="Gene3D" id="3.40.30.10">
    <property type="entry name" value="Glutaredoxin"/>
    <property type="match status" value="1"/>
</dbReference>
<dbReference type="InterPro" id="IPR011006">
    <property type="entry name" value="CheY-like_superfamily"/>
</dbReference>
<evidence type="ECO:0000256" key="1">
    <source>
        <dbReference type="ARBA" id="ARBA00022630"/>
    </source>
</evidence>
<dbReference type="SMART" id="SM00448">
    <property type="entry name" value="REC"/>
    <property type="match status" value="1"/>
</dbReference>
<dbReference type="Pfam" id="PF07992">
    <property type="entry name" value="Pyr_redox_2"/>
    <property type="match status" value="1"/>
</dbReference>
<keyword evidence="1" id="KW-0285">Flavoprotein</keyword>
<dbReference type="EMBL" id="BRXS01000002">
    <property type="protein sequence ID" value="GLC24896.1"/>
    <property type="molecule type" value="Genomic_DNA"/>
</dbReference>
<dbReference type="InterPro" id="IPR036188">
    <property type="entry name" value="FAD/NAD-bd_sf"/>
</dbReference>
<keyword evidence="3" id="KW-0597">Phosphoprotein</keyword>
<dbReference type="PROSITE" id="PS50110">
    <property type="entry name" value="RESPONSE_REGULATORY"/>
    <property type="match status" value="1"/>
</dbReference>
<feature type="domain" description="Response regulatory" evidence="4">
    <location>
        <begin position="6"/>
        <end position="129"/>
    </location>
</feature>
<gene>
    <name evidence="5" type="ORF">rosag_14090</name>
</gene>
<name>A0AA37V658_9BACT</name>
<dbReference type="PRINTS" id="PR00469">
    <property type="entry name" value="PNDRDTASEII"/>
</dbReference>
<dbReference type="InterPro" id="IPR001789">
    <property type="entry name" value="Sig_transdc_resp-reg_receiver"/>
</dbReference>
<evidence type="ECO:0000256" key="2">
    <source>
        <dbReference type="ARBA" id="ARBA00023002"/>
    </source>
</evidence>
<organism evidence="5 6">
    <name type="scientific">Roseisolibacter agri</name>
    <dbReference type="NCBI Taxonomy" id="2014610"/>
    <lineage>
        <taxon>Bacteria</taxon>
        <taxon>Pseudomonadati</taxon>
        <taxon>Gemmatimonadota</taxon>
        <taxon>Gemmatimonadia</taxon>
        <taxon>Gemmatimonadales</taxon>
        <taxon>Gemmatimonadaceae</taxon>
        <taxon>Roseisolibacter</taxon>
    </lineage>
</organism>
<comment type="caution">
    <text evidence="5">The sequence shown here is derived from an EMBL/GenBank/DDBJ whole genome shotgun (WGS) entry which is preliminary data.</text>
</comment>
<dbReference type="Gene3D" id="3.40.50.2300">
    <property type="match status" value="1"/>
</dbReference>
<dbReference type="PANTHER" id="PTHR48105">
    <property type="entry name" value="THIOREDOXIN REDUCTASE 1-RELATED-RELATED"/>
    <property type="match status" value="1"/>
</dbReference>
<dbReference type="InterPro" id="IPR023753">
    <property type="entry name" value="FAD/NAD-binding_dom"/>
</dbReference>
<dbReference type="RefSeq" id="WP_284349339.1">
    <property type="nucleotide sequence ID" value="NZ_BRXS01000002.1"/>
</dbReference>
<dbReference type="GO" id="GO:0000160">
    <property type="term" value="P:phosphorelay signal transduction system"/>
    <property type="evidence" value="ECO:0007669"/>
    <property type="project" value="InterPro"/>
</dbReference>
<reference evidence="5" key="1">
    <citation type="submission" date="2022-08" db="EMBL/GenBank/DDBJ databases">
        <title>Draft genome sequencing of Roseisolibacter agri AW1220.</title>
        <authorList>
            <person name="Tobiishi Y."/>
            <person name="Tonouchi A."/>
        </authorList>
    </citation>
    <scope>NUCLEOTIDE SEQUENCE</scope>
    <source>
        <strain evidence="5">AW1220</strain>
    </source>
</reference>
<evidence type="ECO:0000256" key="3">
    <source>
        <dbReference type="PROSITE-ProRule" id="PRU00169"/>
    </source>
</evidence>
<keyword evidence="6" id="KW-1185">Reference proteome</keyword>
<dbReference type="SUPFAM" id="SSF52172">
    <property type="entry name" value="CheY-like"/>
    <property type="match status" value="1"/>
</dbReference>
<dbReference type="PRINTS" id="PR00368">
    <property type="entry name" value="FADPNR"/>
</dbReference>
<dbReference type="SUPFAM" id="SSF51905">
    <property type="entry name" value="FAD/NAD(P)-binding domain"/>
    <property type="match status" value="1"/>
</dbReference>
<proteinExistence type="predicted"/>
<evidence type="ECO:0000313" key="6">
    <source>
        <dbReference type="Proteomes" id="UP001161325"/>
    </source>
</evidence>
<dbReference type="Proteomes" id="UP001161325">
    <property type="component" value="Unassembled WGS sequence"/>
</dbReference>
<dbReference type="InterPro" id="IPR050097">
    <property type="entry name" value="Ferredoxin-NADP_redctase_2"/>
</dbReference>
<feature type="modified residue" description="4-aspartylphosphate" evidence="3">
    <location>
        <position position="63"/>
    </location>
</feature>
<dbReference type="GO" id="GO:0016491">
    <property type="term" value="F:oxidoreductase activity"/>
    <property type="evidence" value="ECO:0007669"/>
    <property type="project" value="UniProtKB-KW"/>
</dbReference>
<protein>
    <submittedName>
        <fullName evidence="5">Fused response regulator/thioredoxin-disulfide reductase</fullName>
    </submittedName>
</protein>
<evidence type="ECO:0000259" key="4">
    <source>
        <dbReference type="PROSITE" id="PS50110"/>
    </source>
</evidence>
<sequence length="551" mass="59086">MTTKPVILAVDDDREVLGAVERDLRRQYRQRHRIVAAASGAQALETARELKRRGAPVALFLVDQRMPDMTGTQLLGQLRALFPDTKRALLTAYADTSAAIAAINEVGVDHYLLKPWDPPEQCLYPVLDDLLADWTAHAVLPFDGLRVVGSRWSPQSFATRDFLSRNQVPYQWVDLDEDAQMRALVLEGRDATPPLPVVLLQDGRMLVAPSNAELAATVGLQTVARPFYDLVVVGGGPAGLACAVYGASEGLKVLLVEQNAPGGQAGTSSMIENYLGFPNGVTGADLARRAATQARRFGTEILVGHAVVGLRREDPYRIVELANGTEVACHALMLASGMAAVKELAVPGAERLVGAGVYYGAALSEAAMYRGQHVHVLGGANSAGQGALFFSRYAERVTMIVRKPTLSPQMSQYLVDRIAYTANIEVVGDSEITAVYGTDHLECLDLHNAETGETRTVPASALFVFIGVAPRTEAFRPLVATDDKGFILTGADAREAARGWGPAREPMMFETSVPGVFAAGDIRANANRRIAAAVGEGSAAIFSVHQYLRGV</sequence>
<dbReference type="AlphaFoldDB" id="A0AA37V658"/>
<accession>A0AA37V658</accession>
<dbReference type="Gene3D" id="3.50.50.60">
    <property type="entry name" value="FAD/NAD(P)-binding domain"/>
    <property type="match status" value="2"/>
</dbReference>
<evidence type="ECO:0000313" key="5">
    <source>
        <dbReference type="EMBL" id="GLC24896.1"/>
    </source>
</evidence>
<keyword evidence="2" id="KW-0560">Oxidoreductase</keyword>